<keyword evidence="10" id="KW-0325">Glycoprotein</keyword>
<keyword evidence="11" id="KW-0807">Transducer</keyword>
<dbReference type="Pfam" id="PF00001">
    <property type="entry name" value="7tm_1"/>
    <property type="match status" value="1"/>
</dbReference>
<dbReference type="InterPro" id="IPR000276">
    <property type="entry name" value="GPCR_Rhodpsn"/>
</dbReference>
<feature type="region of interest" description="Disordered" evidence="12">
    <location>
        <begin position="1"/>
        <end position="23"/>
    </location>
</feature>
<evidence type="ECO:0000313" key="16">
    <source>
        <dbReference type="Proteomes" id="UP000827092"/>
    </source>
</evidence>
<dbReference type="PRINTS" id="PR00237">
    <property type="entry name" value="GPCRRHODOPSN"/>
</dbReference>
<dbReference type="Proteomes" id="UP000827092">
    <property type="component" value="Unassembled WGS sequence"/>
</dbReference>
<evidence type="ECO:0000256" key="10">
    <source>
        <dbReference type="ARBA" id="ARBA00023180"/>
    </source>
</evidence>
<gene>
    <name evidence="15" type="ORF">JTE90_028776</name>
</gene>
<proteinExistence type="inferred from homology"/>
<evidence type="ECO:0000256" key="1">
    <source>
        <dbReference type="ARBA" id="ARBA00004651"/>
    </source>
</evidence>
<protein>
    <recommendedName>
        <fullName evidence="14">G-protein coupled receptors family 1 profile domain-containing protein</fullName>
    </recommendedName>
</protein>
<dbReference type="AlphaFoldDB" id="A0AAV6VZH2"/>
<dbReference type="PROSITE" id="PS50262">
    <property type="entry name" value="G_PROTEIN_RECEP_F1_2"/>
    <property type="match status" value="1"/>
</dbReference>
<evidence type="ECO:0000256" key="2">
    <source>
        <dbReference type="ARBA" id="ARBA00010663"/>
    </source>
</evidence>
<keyword evidence="8" id="KW-1015">Disulfide bond</keyword>
<accession>A0AAV6VZH2</accession>
<keyword evidence="9" id="KW-0675">Receptor</keyword>
<evidence type="ECO:0000256" key="13">
    <source>
        <dbReference type="SAM" id="Phobius"/>
    </source>
</evidence>
<keyword evidence="6" id="KW-0297">G-protein coupled receptor</keyword>
<keyword evidence="7 13" id="KW-0472">Membrane</keyword>
<evidence type="ECO:0000256" key="8">
    <source>
        <dbReference type="ARBA" id="ARBA00023157"/>
    </source>
</evidence>
<feature type="transmembrane region" description="Helical" evidence="13">
    <location>
        <begin position="323"/>
        <end position="346"/>
    </location>
</feature>
<evidence type="ECO:0000256" key="7">
    <source>
        <dbReference type="ARBA" id="ARBA00023136"/>
    </source>
</evidence>
<dbReference type="PANTHER" id="PTHR19268">
    <property type="entry name" value="G PROTEIN-COUPLED RECEPTOR"/>
    <property type="match status" value="1"/>
</dbReference>
<feature type="compositionally biased region" description="Polar residues" evidence="12">
    <location>
        <begin position="11"/>
        <end position="23"/>
    </location>
</feature>
<evidence type="ECO:0000256" key="3">
    <source>
        <dbReference type="ARBA" id="ARBA00022475"/>
    </source>
</evidence>
<dbReference type="PANTHER" id="PTHR19268:SF2">
    <property type="entry name" value="G-PROTEIN COUPLED RECEPTORS FAMILY 1 PROFILE DOMAIN-CONTAINING PROTEIN"/>
    <property type="match status" value="1"/>
</dbReference>
<evidence type="ECO:0000256" key="12">
    <source>
        <dbReference type="SAM" id="MobiDB-lite"/>
    </source>
</evidence>
<evidence type="ECO:0000259" key="14">
    <source>
        <dbReference type="PROSITE" id="PS50262"/>
    </source>
</evidence>
<feature type="transmembrane region" description="Helical" evidence="13">
    <location>
        <begin position="133"/>
        <end position="152"/>
    </location>
</feature>
<evidence type="ECO:0000256" key="4">
    <source>
        <dbReference type="ARBA" id="ARBA00022692"/>
    </source>
</evidence>
<dbReference type="SUPFAM" id="SSF81321">
    <property type="entry name" value="Family A G protein-coupled receptor-like"/>
    <property type="match status" value="1"/>
</dbReference>
<feature type="transmembrane region" description="Helical" evidence="13">
    <location>
        <begin position="55"/>
        <end position="80"/>
    </location>
</feature>
<comment type="similarity">
    <text evidence="2">Belongs to the G-protein coupled receptor 1 family.</text>
</comment>
<keyword evidence="16" id="KW-1185">Reference proteome</keyword>
<dbReference type="InterPro" id="IPR017452">
    <property type="entry name" value="GPCR_Rhodpsn_7TM"/>
</dbReference>
<feature type="transmembrane region" description="Helical" evidence="13">
    <location>
        <begin position="366"/>
        <end position="385"/>
    </location>
</feature>
<comment type="subcellular location">
    <subcellularLocation>
        <location evidence="1">Cell membrane</location>
        <topology evidence="1">Multi-pass membrane protein</topology>
    </subcellularLocation>
</comment>
<dbReference type="GO" id="GO:0005886">
    <property type="term" value="C:plasma membrane"/>
    <property type="evidence" value="ECO:0007669"/>
    <property type="project" value="UniProtKB-SubCell"/>
</dbReference>
<feature type="domain" description="G-protein coupled receptors family 1 profile" evidence="14">
    <location>
        <begin position="71"/>
        <end position="379"/>
    </location>
</feature>
<dbReference type="Gene3D" id="1.20.1070.10">
    <property type="entry name" value="Rhodopsin 7-helix transmembrane proteins"/>
    <property type="match status" value="1"/>
</dbReference>
<feature type="transmembrane region" description="Helical" evidence="13">
    <location>
        <begin position="92"/>
        <end position="113"/>
    </location>
</feature>
<keyword evidence="5 13" id="KW-1133">Transmembrane helix</keyword>
<keyword evidence="4 13" id="KW-0812">Transmembrane</keyword>
<evidence type="ECO:0000313" key="15">
    <source>
        <dbReference type="EMBL" id="KAG8201108.1"/>
    </source>
</evidence>
<evidence type="ECO:0000256" key="11">
    <source>
        <dbReference type="ARBA" id="ARBA00023224"/>
    </source>
</evidence>
<feature type="transmembrane region" description="Helical" evidence="13">
    <location>
        <begin position="220"/>
        <end position="242"/>
    </location>
</feature>
<evidence type="ECO:0000256" key="5">
    <source>
        <dbReference type="ARBA" id="ARBA00022989"/>
    </source>
</evidence>
<evidence type="ECO:0000256" key="6">
    <source>
        <dbReference type="ARBA" id="ARBA00023040"/>
    </source>
</evidence>
<organism evidence="15 16">
    <name type="scientific">Oedothorax gibbosus</name>
    <dbReference type="NCBI Taxonomy" id="931172"/>
    <lineage>
        <taxon>Eukaryota</taxon>
        <taxon>Metazoa</taxon>
        <taxon>Ecdysozoa</taxon>
        <taxon>Arthropoda</taxon>
        <taxon>Chelicerata</taxon>
        <taxon>Arachnida</taxon>
        <taxon>Araneae</taxon>
        <taxon>Araneomorphae</taxon>
        <taxon>Entelegynae</taxon>
        <taxon>Araneoidea</taxon>
        <taxon>Linyphiidae</taxon>
        <taxon>Erigoninae</taxon>
        <taxon>Oedothorax</taxon>
    </lineage>
</organism>
<name>A0AAV6VZH2_9ARAC</name>
<sequence length="407" mass="45947">MALAVWDGPRSETTSRNLSPSLHESLCSPSSFRKMQGFADRNATSPNTSQSSRTLFQFISLGLIIAVGSAGNSIVIYAFGKFLRVRRRTPHTFVVGFVSLDMLRVLVCMPLIFVSAVHPLKLKYGPEVCQMIAFTNVLCMVGNSLNVCGMAFDRYFDNKYHAAYRRRCRSSFGTAILLIVLSLSFTFSIPAVYSGPARQSIVQPQCTFPNYYYVEELETLLVPMGVTITFIITNVIYAKLFLLLRSRRKMRPVIYEPAVSDNWGFYDPRVPTVRNRWLADSLSDTPIAVVSRPMYQSHPIPTNYDIAVFRSNKQKDSEKITKLCFTVHVIFSVMWLPYVVSLYYVAFDSKNEGKGLPEWIEITVTWVTFLQATITPSAFASFSGLTRRKFRVLNGTRFSPTLSSSST</sequence>
<dbReference type="GO" id="GO:0004930">
    <property type="term" value="F:G protein-coupled receptor activity"/>
    <property type="evidence" value="ECO:0007669"/>
    <property type="project" value="UniProtKB-KW"/>
</dbReference>
<dbReference type="EMBL" id="JAFNEN010000008">
    <property type="protein sequence ID" value="KAG8201108.1"/>
    <property type="molecule type" value="Genomic_DNA"/>
</dbReference>
<feature type="transmembrane region" description="Helical" evidence="13">
    <location>
        <begin position="172"/>
        <end position="193"/>
    </location>
</feature>
<dbReference type="InterPro" id="IPR051509">
    <property type="entry name" value="GPCR_Orphan/Phoenixin"/>
</dbReference>
<evidence type="ECO:0000256" key="9">
    <source>
        <dbReference type="ARBA" id="ARBA00023170"/>
    </source>
</evidence>
<comment type="caution">
    <text evidence="15">The sequence shown here is derived from an EMBL/GenBank/DDBJ whole genome shotgun (WGS) entry which is preliminary data.</text>
</comment>
<keyword evidence="3" id="KW-1003">Cell membrane</keyword>
<reference evidence="15 16" key="1">
    <citation type="journal article" date="2022" name="Nat. Ecol. Evol.">
        <title>A masculinizing supergene underlies an exaggerated male reproductive morph in a spider.</title>
        <authorList>
            <person name="Hendrickx F."/>
            <person name="De Corte Z."/>
            <person name="Sonet G."/>
            <person name="Van Belleghem S.M."/>
            <person name="Kostlbacher S."/>
            <person name="Vangestel C."/>
        </authorList>
    </citation>
    <scope>NUCLEOTIDE SEQUENCE [LARGE SCALE GENOMIC DNA]</scope>
    <source>
        <strain evidence="15">W744_W776</strain>
    </source>
</reference>